<comment type="caution">
    <text evidence="2">The sequence shown here is derived from an EMBL/GenBank/DDBJ whole genome shotgun (WGS) entry which is preliminary data.</text>
</comment>
<organism evidence="2 3">
    <name type="scientific">Apiospora marii</name>
    <dbReference type="NCBI Taxonomy" id="335849"/>
    <lineage>
        <taxon>Eukaryota</taxon>
        <taxon>Fungi</taxon>
        <taxon>Dikarya</taxon>
        <taxon>Ascomycota</taxon>
        <taxon>Pezizomycotina</taxon>
        <taxon>Sordariomycetes</taxon>
        <taxon>Xylariomycetidae</taxon>
        <taxon>Amphisphaeriales</taxon>
        <taxon>Apiosporaceae</taxon>
        <taxon>Apiospora</taxon>
    </lineage>
</organism>
<dbReference type="Proteomes" id="UP001396898">
    <property type="component" value="Unassembled WGS sequence"/>
</dbReference>
<proteinExistence type="predicted"/>
<sequence length="81" mass="8909">MAAKAEDGQQQQPFETDTCDDQREGIRLYRLSAAATAAQSSLPEHAAAGEQFKYVCKGAVVNWWGWGTKADNRDSMVEVLC</sequence>
<evidence type="ECO:0000313" key="2">
    <source>
        <dbReference type="EMBL" id="KAK8026814.1"/>
    </source>
</evidence>
<feature type="region of interest" description="Disordered" evidence="1">
    <location>
        <begin position="1"/>
        <end position="21"/>
    </location>
</feature>
<accession>A0ABR1S4R8</accession>
<evidence type="ECO:0000256" key="1">
    <source>
        <dbReference type="SAM" id="MobiDB-lite"/>
    </source>
</evidence>
<keyword evidence="3" id="KW-1185">Reference proteome</keyword>
<protein>
    <submittedName>
        <fullName evidence="2">Kinesin light</fullName>
    </submittedName>
</protein>
<dbReference type="EMBL" id="JAQQWI010000007">
    <property type="protein sequence ID" value="KAK8026814.1"/>
    <property type="molecule type" value="Genomic_DNA"/>
</dbReference>
<reference evidence="2 3" key="1">
    <citation type="submission" date="2023-01" db="EMBL/GenBank/DDBJ databases">
        <title>Analysis of 21 Apiospora genomes using comparative genomics revels a genus with tremendous synthesis potential of carbohydrate active enzymes and secondary metabolites.</title>
        <authorList>
            <person name="Sorensen T."/>
        </authorList>
    </citation>
    <scope>NUCLEOTIDE SEQUENCE [LARGE SCALE GENOMIC DNA]</scope>
    <source>
        <strain evidence="2 3">CBS 20057</strain>
    </source>
</reference>
<evidence type="ECO:0000313" key="3">
    <source>
        <dbReference type="Proteomes" id="UP001396898"/>
    </source>
</evidence>
<gene>
    <name evidence="2" type="ORF">PG991_003870</name>
</gene>
<name>A0ABR1S4R8_9PEZI</name>